<dbReference type="InterPro" id="IPR056155">
    <property type="entry name" value="Beta-prop_IFT140_2nd"/>
</dbReference>
<evidence type="ECO:0000313" key="8">
    <source>
        <dbReference type="EnsemblMetazoa" id="AMEC018863-PA"/>
    </source>
</evidence>
<keyword evidence="9" id="KW-1185">Reference proteome</keyword>
<feature type="domain" description="IFT140 first beta-propeller" evidence="6">
    <location>
        <begin position="3"/>
        <end position="433"/>
    </location>
</feature>
<protein>
    <submittedName>
        <fullName evidence="8">WD_REPEATS_REGION domain-containing protein</fullName>
    </submittedName>
</protein>
<dbReference type="PANTHER" id="PTHR15722:SF7">
    <property type="entry name" value="INTRAFLAGELLAR TRANSPORT PROTEIN 140 HOMOLOG"/>
    <property type="match status" value="1"/>
</dbReference>
<evidence type="ECO:0000313" key="9">
    <source>
        <dbReference type="Proteomes" id="UP000075902"/>
    </source>
</evidence>
<feature type="domain" description="IFT140 second beta-propeller" evidence="7">
    <location>
        <begin position="442"/>
        <end position="573"/>
    </location>
</feature>
<dbReference type="Pfam" id="PF23383">
    <property type="entry name" value="Beta-prop_IFT140_1st"/>
    <property type="match status" value="1"/>
</dbReference>
<dbReference type="GO" id="GO:0035721">
    <property type="term" value="P:intraciliary retrograde transport"/>
    <property type="evidence" value="ECO:0007669"/>
    <property type="project" value="TreeGrafter"/>
</dbReference>
<evidence type="ECO:0000256" key="2">
    <source>
        <dbReference type="ARBA" id="ARBA00022574"/>
    </source>
</evidence>
<dbReference type="EnsemblMetazoa" id="AMEC018863-RA">
    <property type="protein sequence ID" value="AMEC018863-PA"/>
    <property type="gene ID" value="AMEC018863"/>
</dbReference>
<keyword evidence="2" id="KW-0853">WD repeat</keyword>
<dbReference type="Gene3D" id="2.130.10.10">
    <property type="entry name" value="YVTN repeat-like/Quinoprotein amine dehydrogenase"/>
    <property type="match status" value="2"/>
</dbReference>
<keyword evidence="5" id="KW-0966">Cell projection</keyword>
<sequence>MTLYFDTKVQFLDSEAISTVSSWHPVEPIFAVASYSNERGGSVTIFDDTGIPLRDVSFPVHPTSQATVLTWHPERKILLTGWENGEIHAWFEGKRDFASVNGPHKSPIMLLEFSEKGGRVITADAMGVLTGWRFDGQAQFLTMFNHDLRDPLLHITFRRSIQSASSKELTNLARAAVAGDEAALDQLTSWRPRTAVRNLAHASVHDNYCFYACTQAGILYYINQTGTCTEIVRGDTIPIMQILWHPKQDSIVILMEDITIGHYEVDTNGQIAELDRVKLSGKVSGSKSAITWVAGCALAILTGDLSVRIWDIETNDNYVLSMELTATGADRPPATGAAGAATAAAAQEVFTCVAYCADTQTLSAGTSQGNLYTWRRAAGSYGRSYAGTENQWQLTNVTPVRGTIKSLVWGTTEANRACMMVNCLSSVFILKEQSLLSAHARQLWATQKKSNELLIRHANGREALLHTDISIIHLALNELHLVVTNGRTVAVYRIDPAGTMRGAAGARLAAGPDAGAEPDALVVSYVDSFAVECGAVYLYEQSIVALGTEQVKIYSLSGIILQELVFNANEAACVYE</sequence>
<comment type="subcellular location">
    <subcellularLocation>
        <location evidence="1">Cell projection</location>
        <location evidence="1">Cilium</location>
    </subcellularLocation>
</comment>
<dbReference type="Proteomes" id="UP000075902">
    <property type="component" value="Unassembled WGS sequence"/>
</dbReference>
<dbReference type="FunFam" id="2.130.10.10:FF:000839">
    <property type="entry name" value="Uncharacterized protein, isoform A"/>
    <property type="match status" value="1"/>
</dbReference>
<dbReference type="AlphaFoldDB" id="A0A182UEC5"/>
<evidence type="ECO:0000256" key="4">
    <source>
        <dbReference type="ARBA" id="ARBA00023069"/>
    </source>
</evidence>
<evidence type="ECO:0000259" key="7">
    <source>
        <dbReference type="Pfam" id="PF23385"/>
    </source>
</evidence>
<evidence type="ECO:0000256" key="5">
    <source>
        <dbReference type="ARBA" id="ARBA00023273"/>
    </source>
</evidence>
<organism evidence="8 9">
    <name type="scientific">Anopheles melas</name>
    <dbReference type="NCBI Taxonomy" id="34690"/>
    <lineage>
        <taxon>Eukaryota</taxon>
        <taxon>Metazoa</taxon>
        <taxon>Ecdysozoa</taxon>
        <taxon>Arthropoda</taxon>
        <taxon>Hexapoda</taxon>
        <taxon>Insecta</taxon>
        <taxon>Pterygota</taxon>
        <taxon>Neoptera</taxon>
        <taxon>Endopterygota</taxon>
        <taxon>Diptera</taxon>
        <taxon>Nematocera</taxon>
        <taxon>Culicoidea</taxon>
        <taxon>Culicidae</taxon>
        <taxon>Anophelinae</taxon>
        <taxon>Anopheles</taxon>
    </lineage>
</organism>
<keyword evidence="4" id="KW-0969">Cilium</keyword>
<dbReference type="InterPro" id="IPR036322">
    <property type="entry name" value="WD40_repeat_dom_sf"/>
</dbReference>
<evidence type="ECO:0000259" key="6">
    <source>
        <dbReference type="Pfam" id="PF23383"/>
    </source>
</evidence>
<reference evidence="8" key="2">
    <citation type="submission" date="2020-05" db="UniProtKB">
        <authorList>
            <consortium name="EnsemblMetazoa"/>
        </authorList>
    </citation>
    <scope>IDENTIFICATION</scope>
    <source>
        <strain evidence="8">CM1001059</strain>
    </source>
</reference>
<dbReference type="PANTHER" id="PTHR15722">
    <property type="entry name" value="IFT140/172-RELATED"/>
    <property type="match status" value="1"/>
</dbReference>
<proteinExistence type="predicted"/>
<dbReference type="GO" id="GO:0030991">
    <property type="term" value="C:intraciliary transport particle A"/>
    <property type="evidence" value="ECO:0007669"/>
    <property type="project" value="TreeGrafter"/>
</dbReference>
<evidence type="ECO:0000256" key="3">
    <source>
        <dbReference type="ARBA" id="ARBA00022737"/>
    </source>
</evidence>
<accession>A0A182UEC5</accession>
<keyword evidence="3" id="KW-0677">Repeat</keyword>
<reference evidence="9" key="1">
    <citation type="submission" date="2014-01" db="EMBL/GenBank/DDBJ databases">
        <title>The Genome Sequence of Anopheles melas CM1001059_A (V2).</title>
        <authorList>
            <consortium name="The Broad Institute Genomics Platform"/>
            <person name="Neafsey D.E."/>
            <person name="Besansky N."/>
            <person name="Howell P."/>
            <person name="Walton C."/>
            <person name="Young S.K."/>
            <person name="Zeng Q."/>
            <person name="Gargeya S."/>
            <person name="Fitzgerald M."/>
            <person name="Haas B."/>
            <person name="Abouelleil A."/>
            <person name="Allen A.W."/>
            <person name="Alvarado L."/>
            <person name="Arachchi H.M."/>
            <person name="Berlin A.M."/>
            <person name="Chapman S.B."/>
            <person name="Gainer-Dewar J."/>
            <person name="Goldberg J."/>
            <person name="Griggs A."/>
            <person name="Gujja S."/>
            <person name="Hansen M."/>
            <person name="Howarth C."/>
            <person name="Imamovic A."/>
            <person name="Ireland A."/>
            <person name="Larimer J."/>
            <person name="McCowan C."/>
            <person name="Murphy C."/>
            <person name="Pearson M."/>
            <person name="Poon T.W."/>
            <person name="Priest M."/>
            <person name="Roberts A."/>
            <person name="Saif S."/>
            <person name="Shea T."/>
            <person name="Sisk P."/>
            <person name="Sykes S."/>
            <person name="Wortman J."/>
            <person name="Nusbaum C."/>
            <person name="Birren B."/>
        </authorList>
    </citation>
    <scope>NUCLEOTIDE SEQUENCE [LARGE SCALE GENOMIC DNA]</scope>
    <source>
        <strain evidence="9">CM1001059</strain>
    </source>
</reference>
<dbReference type="STRING" id="34690.A0A182UEC5"/>
<dbReference type="InterPro" id="IPR056154">
    <property type="entry name" value="Beta-prop_IFT140_1st"/>
</dbReference>
<dbReference type="InterPro" id="IPR015943">
    <property type="entry name" value="WD40/YVTN_repeat-like_dom_sf"/>
</dbReference>
<name>A0A182UEC5_9DIPT</name>
<dbReference type="GO" id="GO:0005930">
    <property type="term" value="C:axoneme"/>
    <property type="evidence" value="ECO:0007669"/>
    <property type="project" value="TreeGrafter"/>
</dbReference>
<dbReference type="VEuPathDB" id="VectorBase:AMEC018863"/>
<evidence type="ECO:0000256" key="1">
    <source>
        <dbReference type="ARBA" id="ARBA00004138"/>
    </source>
</evidence>
<dbReference type="Pfam" id="PF23385">
    <property type="entry name" value="Beta-prop_IFT140_2nd"/>
    <property type="match status" value="1"/>
</dbReference>
<dbReference type="SUPFAM" id="SSF50978">
    <property type="entry name" value="WD40 repeat-like"/>
    <property type="match status" value="1"/>
</dbReference>
<dbReference type="GO" id="GO:0036064">
    <property type="term" value="C:ciliary basal body"/>
    <property type="evidence" value="ECO:0007669"/>
    <property type="project" value="TreeGrafter"/>
</dbReference>